<protein>
    <submittedName>
        <fullName evidence="3">Uncharacterized protein</fullName>
    </submittedName>
</protein>
<reference evidence="3 4" key="1">
    <citation type="submission" date="2022-06" db="EMBL/GenBank/DDBJ databases">
        <title>Mycolicibacterium sp. CAU 1645 isolated from seawater.</title>
        <authorList>
            <person name="Kim W."/>
        </authorList>
    </citation>
    <scope>NUCLEOTIDE SEQUENCE [LARGE SCALE GENOMIC DNA]</scope>
    <source>
        <strain evidence="3 4">CAU 1645</strain>
    </source>
</reference>
<accession>A0ABT1MDT2</accession>
<keyword evidence="2" id="KW-1133">Transmembrane helix</keyword>
<keyword evidence="2" id="KW-0812">Transmembrane</keyword>
<gene>
    <name evidence="3" type="ORF">NM203_27500</name>
</gene>
<evidence type="ECO:0000313" key="4">
    <source>
        <dbReference type="Proteomes" id="UP001651690"/>
    </source>
</evidence>
<feature type="region of interest" description="Disordered" evidence="1">
    <location>
        <begin position="1"/>
        <end position="25"/>
    </location>
</feature>
<dbReference type="Proteomes" id="UP001651690">
    <property type="component" value="Unassembled WGS sequence"/>
</dbReference>
<evidence type="ECO:0000313" key="3">
    <source>
        <dbReference type="EMBL" id="MCP9275937.1"/>
    </source>
</evidence>
<proteinExistence type="predicted"/>
<evidence type="ECO:0000256" key="1">
    <source>
        <dbReference type="SAM" id="MobiDB-lite"/>
    </source>
</evidence>
<organism evidence="3 4">
    <name type="scientific">Mycolicibacterium arenosum</name>
    <dbReference type="NCBI Taxonomy" id="2952157"/>
    <lineage>
        <taxon>Bacteria</taxon>
        <taxon>Bacillati</taxon>
        <taxon>Actinomycetota</taxon>
        <taxon>Actinomycetes</taxon>
        <taxon>Mycobacteriales</taxon>
        <taxon>Mycobacteriaceae</taxon>
        <taxon>Mycolicibacterium</taxon>
    </lineage>
</organism>
<comment type="caution">
    <text evidence="3">The sequence shown here is derived from an EMBL/GenBank/DDBJ whole genome shotgun (WGS) entry which is preliminary data.</text>
</comment>
<keyword evidence="2" id="KW-0472">Membrane</keyword>
<name>A0ABT1MDT2_9MYCO</name>
<keyword evidence="4" id="KW-1185">Reference proteome</keyword>
<evidence type="ECO:0000256" key="2">
    <source>
        <dbReference type="SAM" id="Phobius"/>
    </source>
</evidence>
<feature type="transmembrane region" description="Helical" evidence="2">
    <location>
        <begin position="41"/>
        <end position="65"/>
    </location>
</feature>
<sequence length="98" mass="10704">MAERQTPRQGRLINGWAADDNRDGSATAGRGSVVFLLTDLIFGPAGSIPVTIIVLIVMSLTWFGLPLQRHIGGGTPARPTSQWPRSLIIRTGRRRSLR</sequence>
<dbReference type="RefSeq" id="WP_255063776.1">
    <property type="nucleotide sequence ID" value="NZ_JANDBD010000013.1"/>
</dbReference>
<dbReference type="EMBL" id="JANDBD010000013">
    <property type="protein sequence ID" value="MCP9275937.1"/>
    <property type="molecule type" value="Genomic_DNA"/>
</dbReference>